<keyword evidence="1" id="KW-0812">Transmembrane</keyword>
<name>A0ABM3QHQ2_SPIOL</name>
<feature type="transmembrane region" description="Helical" evidence="1">
    <location>
        <begin position="248"/>
        <end position="269"/>
    </location>
</feature>
<keyword evidence="1" id="KW-0472">Membrane</keyword>
<evidence type="ECO:0000313" key="3">
    <source>
        <dbReference type="RefSeq" id="XP_056682892.1"/>
    </source>
</evidence>
<sequence length="392" mass="44960">MSAGNAEASLQPKDKDIESQNERLQETGEGIGIVDGQGINHLKQLKSFEILKSALKIFKSNTKFMFLMILSILPYFVFMVFYEMKLQKSIIYASSNPLLNHHPIKMRATRIPLDVISSILKNSVSFSQSVNQTQQYYINYYDDDDNTSYLNKRNEFFSDSLHLCLFYLFLYPLLEFLSLSITTKLATEVHAAEKQSTLRELLHQKVNIKGPFITYLYVHLLSSMTLFGLFWIVVWNHLSYSFSLRSPSIGFVLYTAIQSVMFLALLYKFMGWSAFWNMVMVISFTQDLTGVAAFGLSDYYGRHCKKTGFHLMLGFFVFGNVLRLPCLYAGLCNGSDAGVWITCIVMIFVSIGNLVKWVAFVLYFYHCKQQTMEKKIDDQEQDKTVKAAAVHS</sequence>
<evidence type="ECO:0000313" key="2">
    <source>
        <dbReference type="Proteomes" id="UP000813463"/>
    </source>
</evidence>
<feature type="transmembrane region" description="Helical" evidence="1">
    <location>
        <begin position="275"/>
        <end position="296"/>
    </location>
</feature>
<feature type="transmembrane region" description="Helical" evidence="1">
    <location>
        <begin position="308"/>
        <end position="331"/>
    </location>
</feature>
<gene>
    <name evidence="3 4" type="primary">LOC110782925</name>
</gene>
<feature type="transmembrane region" description="Helical" evidence="1">
    <location>
        <begin position="212"/>
        <end position="236"/>
    </location>
</feature>
<dbReference type="Proteomes" id="UP000813463">
    <property type="component" value="Chromosome 1"/>
</dbReference>
<dbReference type="PANTHER" id="PTHR36714">
    <property type="entry name" value="T23E23.1"/>
    <property type="match status" value="1"/>
</dbReference>
<dbReference type="RefSeq" id="XP_056682892.1">
    <property type="nucleotide sequence ID" value="XM_056826914.1"/>
</dbReference>
<protein>
    <submittedName>
        <fullName evidence="3 4">Uncharacterized protein isoform X1</fullName>
    </submittedName>
</protein>
<reference evidence="2" key="1">
    <citation type="journal article" date="2021" name="Nat. Commun.">
        <title>Genomic analyses provide insights into spinach domestication and the genetic basis of agronomic traits.</title>
        <authorList>
            <person name="Cai X."/>
            <person name="Sun X."/>
            <person name="Xu C."/>
            <person name="Sun H."/>
            <person name="Wang X."/>
            <person name="Ge C."/>
            <person name="Zhang Z."/>
            <person name="Wang Q."/>
            <person name="Fei Z."/>
            <person name="Jiao C."/>
            <person name="Wang Q."/>
        </authorList>
    </citation>
    <scope>NUCLEOTIDE SEQUENCE [LARGE SCALE GENOMIC DNA]</scope>
    <source>
        <strain evidence="2">cv. Varoflay</strain>
    </source>
</reference>
<keyword evidence="1" id="KW-1133">Transmembrane helix</keyword>
<keyword evidence="2" id="KW-1185">Reference proteome</keyword>
<reference evidence="3 4" key="2">
    <citation type="submission" date="2025-05" db="UniProtKB">
        <authorList>
            <consortium name="RefSeq"/>
        </authorList>
    </citation>
    <scope>IDENTIFICATION</scope>
    <source>
        <tissue evidence="3 4">Leaf</tissue>
    </source>
</reference>
<evidence type="ECO:0000256" key="1">
    <source>
        <dbReference type="SAM" id="Phobius"/>
    </source>
</evidence>
<feature type="transmembrane region" description="Helical" evidence="1">
    <location>
        <begin position="337"/>
        <end position="365"/>
    </location>
</feature>
<dbReference type="GeneID" id="110782925"/>
<dbReference type="RefSeq" id="XP_056682895.1">
    <property type="nucleotide sequence ID" value="XM_056826917.1"/>
</dbReference>
<organism evidence="2 3">
    <name type="scientific">Spinacia oleracea</name>
    <name type="common">Spinach</name>
    <dbReference type="NCBI Taxonomy" id="3562"/>
    <lineage>
        <taxon>Eukaryota</taxon>
        <taxon>Viridiplantae</taxon>
        <taxon>Streptophyta</taxon>
        <taxon>Embryophyta</taxon>
        <taxon>Tracheophyta</taxon>
        <taxon>Spermatophyta</taxon>
        <taxon>Magnoliopsida</taxon>
        <taxon>eudicotyledons</taxon>
        <taxon>Gunneridae</taxon>
        <taxon>Pentapetalae</taxon>
        <taxon>Caryophyllales</taxon>
        <taxon>Chenopodiaceae</taxon>
        <taxon>Chenopodioideae</taxon>
        <taxon>Anserineae</taxon>
        <taxon>Spinacia</taxon>
    </lineage>
</organism>
<feature type="transmembrane region" description="Helical" evidence="1">
    <location>
        <begin position="64"/>
        <end position="82"/>
    </location>
</feature>
<proteinExistence type="predicted"/>
<evidence type="ECO:0000313" key="4">
    <source>
        <dbReference type="RefSeq" id="XP_056682895.1"/>
    </source>
</evidence>
<dbReference type="PANTHER" id="PTHR36714:SF1">
    <property type="entry name" value="T23E23.1"/>
    <property type="match status" value="1"/>
</dbReference>
<accession>A0ABM3QHQ2</accession>
<feature type="transmembrane region" description="Helical" evidence="1">
    <location>
        <begin position="156"/>
        <end position="174"/>
    </location>
</feature>